<dbReference type="InterPro" id="IPR015813">
    <property type="entry name" value="Pyrv/PenolPyrv_kinase-like_dom"/>
</dbReference>
<evidence type="ECO:0000256" key="5">
    <source>
        <dbReference type="ARBA" id="ARBA00012142"/>
    </source>
</evidence>
<dbReference type="GO" id="GO:0005524">
    <property type="term" value="F:ATP binding"/>
    <property type="evidence" value="ECO:0007669"/>
    <property type="project" value="UniProtKB-KW"/>
</dbReference>
<keyword evidence="13" id="KW-0630">Potassium</keyword>
<dbReference type="PANTHER" id="PTHR11817">
    <property type="entry name" value="PYRUVATE KINASE"/>
    <property type="match status" value="1"/>
</dbReference>
<accession>A0A4Y1Z7H6</accession>
<dbReference type="FunFam" id="2.40.33.10:FF:000001">
    <property type="entry name" value="Pyruvate kinase"/>
    <property type="match status" value="1"/>
</dbReference>
<feature type="domain" description="Pyruvate kinase barrel" evidence="16">
    <location>
        <begin position="1"/>
        <end position="158"/>
    </location>
</feature>
<reference evidence="17 18" key="1">
    <citation type="submission" date="2017-11" db="EMBL/GenBank/DDBJ databases">
        <title>Draft Genome Sequence of Sporolactobacillus inulinus NBRC 111894 Isolated from Koso, a Japanese Sugar-Vegetable Fermented Beverage.</title>
        <authorList>
            <person name="Chiou T.Y."/>
            <person name="Oshima K."/>
            <person name="Suda W."/>
            <person name="Hattori M."/>
            <person name="Takahashi T."/>
        </authorList>
    </citation>
    <scope>NUCLEOTIDE SEQUENCE [LARGE SCALE GENOMIC DNA]</scope>
    <source>
        <strain evidence="17 18">NBRC111894</strain>
    </source>
</reference>
<keyword evidence="8" id="KW-0479">Metal-binding</keyword>
<comment type="similarity">
    <text evidence="4">Belongs to the pyruvate kinase family.</text>
</comment>
<evidence type="ECO:0000256" key="1">
    <source>
        <dbReference type="ARBA" id="ARBA00001958"/>
    </source>
</evidence>
<evidence type="ECO:0000256" key="9">
    <source>
        <dbReference type="ARBA" id="ARBA00022741"/>
    </source>
</evidence>
<dbReference type="Gene3D" id="2.40.33.10">
    <property type="entry name" value="PK beta-barrel domain-like"/>
    <property type="match status" value="1"/>
</dbReference>
<dbReference type="GO" id="GO:0030955">
    <property type="term" value="F:potassium ion binding"/>
    <property type="evidence" value="ECO:0007669"/>
    <property type="project" value="InterPro"/>
</dbReference>
<keyword evidence="12" id="KW-0460">Magnesium</keyword>
<dbReference type="Pfam" id="PF00224">
    <property type="entry name" value="PK"/>
    <property type="match status" value="1"/>
</dbReference>
<evidence type="ECO:0000259" key="16">
    <source>
        <dbReference type="Pfam" id="PF00224"/>
    </source>
</evidence>
<dbReference type="GO" id="GO:0016301">
    <property type="term" value="F:kinase activity"/>
    <property type="evidence" value="ECO:0007669"/>
    <property type="project" value="UniProtKB-KW"/>
</dbReference>
<proteinExistence type="inferred from homology"/>
<evidence type="ECO:0000256" key="4">
    <source>
        <dbReference type="ARBA" id="ARBA00008663"/>
    </source>
</evidence>
<evidence type="ECO:0000313" key="17">
    <source>
        <dbReference type="EMBL" id="GAY74983.1"/>
    </source>
</evidence>
<evidence type="ECO:0000256" key="11">
    <source>
        <dbReference type="ARBA" id="ARBA00022840"/>
    </source>
</evidence>
<dbReference type="GO" id="GO:0000287">
    <property type="term" value="F:magnesium ion binding"/>
    <property type="evidence" value="ECO:0007669"/>
    <property type="project" value="InterPro"/>
</dbReference>
<evidence type="ECO:0000256" key="14">
    <source>
        <dbReference type="ARBA" id="ARBA00023152"/>
    </source>
</evidence>
<evidence type="ECO:0000256" key="15">
    <source>
        <dbReference type="ARBA" id="ARBA00023317"/>
    </source>
</evidence>
<evidence type="ECO:0000256" key="10">
    <source>
        <dbReference type="ARBA" id="ARBA00022777"/>
    </source>
</evidence>
<dbReference type="EMBL" id="BEXB01000003">
    <property type="protein sequence ID" value="GAY74983.1"/>
    <property type="molecule type" value="Genomic_DNA"/>
</dbReference>
<comment type="cofactor">
    <cofactor evidence="1">
        <name>K(+)</name>
        <dbReference type="ChEBI" id="CHEBI:29103"/>
    </cofactor>
</comment>
<evidence type="ECO:0000256" key="8">
    <source>
        <dbReference type="ARBA" id="ARBA00022723"/>
    </source>
</evidence>
<dbReference type="Proteomes" id="UP000319716">
    <property type="component" value="Unassembled WGS sequence"/>
</dbReference>
<comment type="similarity">
    <text evidence="3">In the C-terminal section; belongs to the PEP-utilizing enzyme family.</text>
</comment>
<keyword evidence="9" id="KW-0547">Nucleotide-binding</keyword>
<keyword evidence="11" id="KW-0067">ATP-binding</keyword>
<dbReference type="UniPathway" id="UPA00109">
    <property type="reaction ID" value="UER00188"/>
</dbReference>
<keyword evidence="10 17" id="KW-0418">Kinase</keyword>
<evidence type="ECO:0000256" key="3">
    <source>
        <dbReference type="ARBA" id="ARBA00006237"/>
    </source>
</evidence>
<evidence type="ECO:0000256" key="7">
    <source>
        <dbReference type="ARBA" id="ARBA00022679"/>
    </source>
</evidence>
<dbReference type="InterPro" id="IPR040442">
    <property type="entry name" value="Pyrv_kinase-like_dom_sf"/>
</dbReference>
<gene>
    <name evidence="17" type="ORF">NBRC111894_537</name>
</gene>
<keyword evidence="7 17" id="KW-0808">Transferase</keyword>
<evidence type="ECO:0000256" key="13">
    <source>
        <dbReference type="ARBA" id="ARBA00022958"/>
    </source>
</evidence>
<name>A0A4Y1Z7H6_9BACL</name>
<evidence type="ECO:0000256" key="12">
    <source>
        <dbReference type="ARBA" id="ARBA00022842"/>
    </source>
</evidence>
<dbReference type="InterPro" id="IPR001697">
    <property type="entry name" value="Pyr_Knase"/>
</dbReference>
<evidence type="ECO:0000256" key="2">
    <source>
        <dbReference type="ARBA" id="ARBA00004997"/>
    </source>
</evidence>
<dbReference type="GO" id="GO:0004743">
    <property type="term" value="F:pyruvate kinase activity"/>
    <property type="evidence" value="ECO:0007669"/>
    <property type="project" value="UniProtKB-EC"/>
</dbReference>
<dbReference type="SUPFAM" id="SSF50800">
    <property type="entry name" value="PK beta-barrel domain-like"/>
    <property type="match status" value="1"/>
</dbReference>
<dbReference type="InterPro" id="IPR015806">
    <property type="entry name" value="Pyrv_Knase_insert_dom_sf"/>
</dbReference>
<evidence type="ECO:0000313" key="18">
    <source>
        <dbReference type="Proteomes" id="UP000319716"/>
    </source>
</evidence>
<sequence length="169" mass="18500">MKKTKIVCTLGPSSDTVEMLVKMINAGMNVARFNFSHGDHEEHHQKVLNLREAMKITGKTIGILLDTKGPEIRTHDMATPEVLLEEGKSVDISTKEVAGTAEKFSITYAELIDDIHVGSKILIDDGLVELEVTGIDKEAGLIHNKILNTGVLKSKKVLSYLTSASTCRE</sequence>
<dbReference type="EC" id="2.7.1.40" evidence="5"/>
<dbReference type="AlphaFoldDB" id="A0A4Y1Z7H6"/>
<organism evidence="17 18">
    <name type="scientific">Sporolactobacillus inulinus</name>
    <dbReference type="NCBI Taxonomy" id="2078"/>
    <lineage>
        <taxon>Bacteria</taxon>
        <taxon>Bacillati</taxon>
        <taxon>Bacillota</taxon>
        <taxon>Bacilli</taxon>
        <taxon>Bacillales</taxon>
        <taxon>Sporolactobacillaceae</taxon>
        <taxon>Sporolactobacillus</taxon>
    </lineage>
</organism>
<keyword evidence="14" id="KW-0324">Glycolysis</keyword>
<comment type="caution">
    <text evidence="17">The sequence shown here is derived from an EMBL/GenBank/DDBJ whole genome shotgun (WGS) entry which is preliminary data.</text>
</comment>
<dbReference type="SUPFAM" id="SSF51621">
    <property type="entry name" value="Phosphoenolpyruvate/pyruvate domain"/>
    <property type="match status" value="1"/>
</dbReference>
<dbReference type="InterPro" id="IPR011037">
    <property type="entry name" value="Pyrv_Knase-like_insert_dom_sf"/>
</dbReference>
<evidence type="ECO:0000256" key="6">
    <source>
        <dbReference type="ARBA" id="ARBA00018587"/>
    </source>
</evidence>
<keyword evidence="15 17" id="KW-0670">Pyruvate</keyword>
<comment type="pathway">
    <text evidence="2">Carbohydrate degradation; glycolysis; pyruvate from D-glyceraldehyde 3-phosphate: step 5/5.</text>
</comment>
<dbReference type="Gene3D" id="3.20.20.60">
    <property type="entry name" value="Phosphoenolpyruvate-binding domains"/>
    <property type="match status" value="1"/>
</dbReference>
<protein>
    <recommendedName>
        <fullName evidence="6">Pyruvate kinase</fullName>
        <ecNumber evidence="5">2.7.1.40</ecNumber>
    </recommendedName>
</protein>
<dbReference type="InterPro" id="IPR015793">
    <property type="entry name" value="Pyrv_Knase_brl"/>
</dbReference>